<comment type="caution">
    <text evidence="4">The sequence shown here is derived from an EMBL/GenBank/DDBJ whole genome shotgun (WGS) entry which is preliminary data.</text>
</comment>
<feature type="compositionally biased region" description="Acidic residues" evidence="2">
    <location>
        <begin position="592"/>
        <end position="603"/>
    </location>
</feature>
<feature type="compositionally biased region" description="Acidic residues" evidence="2">
    <location>
        <begin position="27"/>
        <end position="36"/>
    </location>
</feature>
<sequence>MATRSTTPSSNLAVLAPTNSLKRALSEDLDSDDDQLPDSKKIKLKSENNTPQAKDKKKRRKKKKKTPVVVPLELPANAPSAPPTPTALKGVMDSGKGKRKAALQVEAESGHSEERPSEPVASSSAAPVPNAEDEDQSVTIARLNVQLKFQSMLLKKHETTLTQFNQSLTCQVCLDLLHKPYALAPCGHIACYNCLVAWFTSVPDEPYHFAPRRKTCPNCRATIRERPVEVWNIKDLVAALLKSALLPGLSATAPPPPALPGPPQPAGAQPDPWHNIFRYPHQHPMFQPPHLHAEFGVEDMGMLDAEDGVYRCLDCMHEVWDGVCTGCQRAYAGHAHAHGHHFDDEDEDDESGYGGGEMFGEESDGEGALDPMFWPHFLPVGAIPALIGGGAPGGPQWWGGEEDSEDDEDEDDAALERAIREAEEEDGYDSFIDDDDDDGAPLAAAIVEIDDDSDEGEDGEGRSSPPVGGHTRRAAPARIVISSDEDGEGDAPSRPASRRRTRATRISSPVSAAESSSLVVLSSDDGEGLRHSRTRTRNRVTTVYEEDLSDSRGGSDDEDEAEPFPSYGPGRTRAAAAMSAGDLVHLMARFEDGDEDDEDEDGADGGHWRDGYGYEEGDGEEDGHSQDGYGGYDSDDAYY</sequence>
<accession>A0AAD6ZSW9</accession>
<dbReference type="GO" id="GO:0005634">
    <property type="term" value="C:nucleus"/>
    <property type="evidence" value="ECO:0007669"/>
    <property type="project" value="TreeGrafter"/>
</dbReference>
<feature type="compositionally biased region" description="Acidic residues" evidence="2">
    <location>
        <begin position="400"/>
        <end position="413"/>
    </location>
</feature>
<keyword evidence="1" id="KW-0862">Zinc</keyword>
<feature type="compositionally biased region" description="Pro residues" evidence="2">
    <location>
        <begin position="253"/>
        <end position="265"/>
    </location>
</feature>
<feature type="compositionally biased region" description="Acidic residues" evidence="2">
    <location>
        <begin position="422"/>
        <end position="439"/>
    </location>
</feature>
<keyword evidence="5" id="KW-1185">Reference proteome</keyword>
<feature type="compositionally biased region" description="Gly residues" evidence="2">
    <location>
        <begin position="388"/>
        <end position="397"/>
    </location>
</feature>
<feature type="compositionally biased region" description="Low complexity" evidence="2">
    <location>
        <begin position="118"/>
        <end position="130"/>
    </location>
</feature>
<evidence type="ECO:0000313" key="4">
    <source>
        <dbReference type="EMBL" id="KAJ7337391.1"/>
    </source>
</evidence>
<protein>
    <recommendedName>
        <fullName evidence="3">RING-type domain-containing protein</fullName>
    </recommendedName>
</protein>
<dbReference type="GO" id="GO:0043161">
    <property type="term" value="P:proteasome-mediated ubiquitin-dependent protein catabolic process"/>
    <property type="evidence" value="ECO:0007669"/>
    <property type="project" value="TreeGrafter"/>
</dbReference>
<feature type="region of interest" description="Disordered" evidence="2">
    <location>
        <begin position="388"/>
        <end position="639"/>
    </location>
</feature>
<feature type="region of interest" description="Disordered" evidence="2">
    <location>
        <begin position="252"/>
        <end position="271"/>
    </location>
</feature>
<evidence type="ECO:0000313" key="5">
    <source>
        <dbReference type="Proteomes" id="UP001218218"/>
    </source>
</evidence>
<dbReference type="SUPFAM" id="SSF57850">
    <property type="entry name" value="RING/U-box"/>
    <property type="match status" value="1"/>
</dbReference>
<dbReference type="GO" id="GO:0061630">
    <property type="term" value="F:ubiquitin protein ligase activity"/>
    <property type="evidence" value="ECO:0007669"/>
    <property type="project" value="TreeGrafter"/>
</dbReference>
<reference evidence="4" key="1">
    <citation type="submission" date="2023-03" db="EMBL/GenBank/DDBJ databases">
        <title>Massive genome expansion in bonnet fungi (Mycena s.s.) driven by repeated elements and novel gene families across ecological guilds.</title>
        <authorList>
            <consortium name="Lawrence Berkeley National Laboratory"/>
            <person name="Harder C.B."/>
            <person name="Miyauchi S."/>
            <person name="Viragh M."/>
            <person name="Kuo A."/>
            <person name="Thoen E."/>
            <person name="Andreopoulos B."/>
            <person name="Lu D."/>
            <person name="Skrede I."/>
            <person name="Drula E."/>
            <person name="Henrissat B."/>
            <person name="Morin E."/>
            <person name="Kohler A."/>
            <person name="Barry K."/>
            <person name="LaButti K."/>
            <person name="Morin E."/>
            <person name="Salamov A."/>
            <person name="Lipzen A."/>
            <person name="Mereny Z."/>
            <person name="Hegedus B."/>
            <person name="Baldrian P."/>
            <person name="Stursova M."/>
            <person name="Weitz H."/>
            <person name="Taylor A."/>
            <person name="Grigoriev I.V."/>
            <person name="Nagy L.G."/>
            <person name="Martin F."/>
            <person name="Kauserud H."/>
        </authorList>
    </citation>
    <scope>NUCLEOTIDE SEQUENCE</scope>
    <source>
        <strain evidence="4">CBHHK002</strain>
    </source>
</reference>
<feature type="compositionally biased region" description="Low complexity" evidence="2">
    <location>
        <begin position="504"/>
        <end position="523"/>
    </location>
</feature>
<proteinExistence type="predicted"/>
<feature type="region of interest" description="Disordered" evidence="2">
    <location>
        <begin position="25"/>
        <end position="135"/>
    </location>
</feature>
<organism evidence="4 5">
    <name type="scientific">Mycena albidolilacea</name>
    <dbReference type="NCBI Taxonomy" id="1033008"/>
    <lineage>
        <taxon>Eukaryota</taxon>
        <taxon>Fungi</taxon>
        <taxon>Dikarya</taxon>
        <taxon>Basidiomycota</taxon>
        <taxon>Agaricomycotina</taxon>
        <taxon>Agaricomycetes</taxon>
        <taxon>Agaricomycetidae</taxon>
        <taxon>Agaricales</taxon>
        <taxon>Marasmiineae</taxon>
        <taxon>Mycenaceae</taxon>
        <taxon>Mycena</taxon>
    </lineage>
</organism>
<keyword evidence="1" id="KW-0479">Metal-binding</keyword>
<dbReference type="AlphaFoldDB" id="A0AAD6ZSW9"/>
<dbReference type="PANTHER" id="PTHR15898">
    <property type="entry name" value="BIFUNCTIONAL APOPTOSIS REGULATOR"/>
    <property type="match status" value="1"/>
</dbReference>
<feature type="compositionally biased region" description="Basic and acidic residues" evidence="2">
    <location>
        <begin position="37"/>
        <end position="46"/>
    </location>
</feature>
<feature type="compositionally biased region" description="Basic and acidic residues" evidence="2">
    <location>
        <begin position="108"/>
        <end position="117"/>
    </location>
</feature>
<dbReference type="SMART" id="SM00184">
    <property type="entry name" value="RING"/>
    <property type="match status" value="1"/>
</dbReference>
<name>A0AAD6ZSW9_9AGAR</name>
<dbReference type="InterPro" id="IPR013083">
    <property type="entry name" value="Znf_RING/FYVE/PHD"/>
</dbReference>
<dbReference type="PANTHER" id="PTHR15898:SF13">
    <property type="entry name" value="BIFUNCTIONAL APOPTOSIS REGULATOR"/>
    <property type="match status" value="1"/>
</dbReference>
<dbReference type="GO" id="GO:0008270">
    <property type="term" value="F:zinc ion binding"/>
    <property type="evidence" value="ECO:0007669"/>
    <property type="project" value="UniProtKB-KW"/>
</dbReference>
<feature type="compositionally biased region" description="Acidic residues" evidence="2">
    <location>
        <begin position="448"/>
        <end position="458"/>
    </location>
</feature>
<dbReference type="EMBL" id="JARIHO010000029">
    <property type="protein sequence ID" value="KAJ7337391.1"/>
    <property type="molecule type" value="Genomic_DNA"/>
</dbReference>
<dbReference type="Pfam" id="PF13923">
    <property type="entry name" value="zf-C3HC4_2"/>
    <property type="match status" value="1"/>
</dbReference>
<dbReference type="Gene3D" id="3.30.40.10">
    <property type="entry name" value="Zinc/RING finger domain, C3HC4 (zinc finger)"/>
    <property type="match status" value="1"/>
</dbReference>
<feature type="region of interest" description="Disordered" evidence="2">
    <location>
        <begin position="339"/>
        <end position="369"/>
    </location>
</feature>
<evidence type="ECO:0000259" key="3">
    <source>
        <dbReference type="PROSITE" id="PS50089"/>
    </source>
</evidence>
<dbReference type="PROSITE" id="PS50089">
    <property type="entry name" value="ZF_RING_2"/>
    <property type="match status" value="1"/>
</dbReference>
<evidence type="ECO:0000256" key="1">
    <source>
        <dbReference type="PROSITE-ProRule" id="PRU00175"/>
    </source>
</evidence>
<dbReference type="Proteomes" id="UP001218218">
    <property type="component" value="Unassembled WGS sequence"/>
</dbReference>
<feature type="compositionally biased region" description="Basic residues" evidence="2">
    <location>
        <begin position="55"/>
        <end position="66"/>
    </location>
</feature>
<dbReference type="InterPro" id="IPR001841">
    <property type="entry name" value="Znf_RING"/>
</dbReference>
<keyword evidence="1" id="KW-0863">Zinc-finger</keyword>
<gene>
    <name evidence="4" type="ORF">DFH08DRAFT_938948</name>
</gene>
<evidence type="ECO:0000256" key="2">
    <source>
        <dbReference type="SAM" id="MobiDB-lite"/>
    </source>
</evidence>
<feature type="domain" description="RING-type" evidence="3">
    <location>
        <begin position="170"/>
        <end position="220"/>
    </location>
</feature>